<accession>A0A4Y2KHK0</accession>
<proteinExistence type="predicted"/>
<reference evidence="1 2" key="1">
    <citation type="journal article" date="2019" name="Sci. Rep.">
        <title>Orb-weaving spider Araneus ventricosus genome elucidates the spidroin gene catalogue.</title>
        <authorList>
            <person name="Kono N."/>
            <person name="Nakamura H."/>
            <person name="Ohtoshi R."/>
            <person name="Moran D.A.P."/>
            <person name="Shinohara A."/>
            <person name="Yoshida Y."/>
            <person name="Fujiwara M."/>
            <person name="Mori M."/>
            <person name="Tomita M."/>
            <person name="Arakawa K."/>
        </authorList>
    </citation>
    <scope>NUCLEOTIDE SEQUENCE [LARGE SCALE GENOMIC DNA]</scope>
</reference>
<dbReference type="AlphaFoldDB" id="A0A4Y2KHK0"/>
<dbReference type="Proteomes" id="UP000499080">
    <property type="component" value="Unassembled WGS sequence"/>
</dbReference>
<organism evidence="1 2">
    <name type="scientific">Araneus ventricosus</name>
    <name type="common">Orbweaver spider</name>
    <name type="synonym">Epeira ventricosa</name>
    <dbReference type="NCBI Taxonomy" id="182803"/>
    <lineage>
        <taxon>Eukaryota</taxon>
        <taxon>Metazoa</taxon>
        <taxon>Ecdysozoa</taxon>
        <taxon>Arthropoda</taxon>
        <taxon>Chelicerata</taxon>
        <taxon>Arachnida</taxon>
        <taxon>Araneae</taxon>
        <taxon>Araneomorphae</taxon>
        <taxon>Entelegynae</taxon>
        <taxon>Araneoidea</taxon>
        <taxon>Araneidae</taxon>
        <taxon>Araneus</taxon>
    </lineage>
</organism>
<comment type="caution">
    <text evidence="1">The sequence shown here is derived from an EMBL/GenBank/DDBJ whole genome shotgun (WGS) entry which is preliminary data.</text>
</comment>
<evidence type="ECO:0000313" key="1">
    <source>
        <dbReference type="EMBL" id="GBN01442.1"/>
    </source>
</evidence>
<protein>
    <submittedName>
        <fullName evidence="1">Uncharacterized protein</fullName>
    </submittedName>
</protein>
<gene>
    <name evidence="1" type="ORF">AVEN_62975_1</name>
</gene>
<evidence type="ECO:0000313" key="2">
    <source>
        <dbReference type="Proteomes" id="UP000499080"/>
    </source>
</evidence>
<name>A0A4Y2KHK0_ARAVE</name>
<sequence length="142" mass="15706">MLLDINRSARNEFVIIWTFARRTLIAREKPLLILYYTLLPSSSSPIGTNEILFHLGSTVRNKSHSDDGDANFEFLSSPFTISLLSSSPCQPLQEFDSFLFSSPGPSPFSQNWKRSSASAHVSALVITPASLSVSKKPPNTLF</sequence>
<keyword evidence="2" id="KW-1185">Reference proteome</keyword>
<dbReference type="EMBL" id="BGPR01004618">
    <property type="protein sequence ID" value="GBN01442.1"/>
    <property type="molecule type" value="Genomic_DNA"/>
</dbReference>